<comment type="caution">
    <text evidence="2">The sequence shown here is derived from an EMBL/GenBank/DDBJ whole genome shotgun (WGS) entry which is preliminary data.</text>
</comment>
<protein>
    <submittedName>
        <fullName evidence="2">Uncharacterized protein</fullName>
    </submittedName>
</protein>
<sequence length="187" mass="20337">MLQAYIVVSVSTCDVLLLLLGPRVRIVEKVTAWATWCRQELVCGFCCAGISGSARSRLDNLACHVVEQQRREPGAKNRSSRGQQEEQIGVRLVEKMVAGRGTMQQCQTRRAELHEAELEQWGLAIKATGSGVRDSVIGILPSSKKRSANDNKSLRQRNQEDSGFTSTSHSALASGIDVSPEDAAATL</sequence>
<proteinExistence type="predicted"/>
<feature type="region of interest" description="Disordered" evidence="1">
    <location>
        <begin position="143"/>
        <end position="187"/>
    </location>
</feature>
<name>A0A5J4Z990_PORPP</name>
<feature type="compositionally biased region" description="Polar residues" evidence="1">
    <location>
        <begin position="161"/>
        <end position="171"/>
    </location>
</feature>
<dbReference type="AlphaFoldDB" id="A0A5J4Z990"/>
<accession>A0A5J4Z990</accession>
<dbReference type="Proteomes" id="UP000324585">
    <property type="component" value="Unassembled WGS sequence"/>
</dbReference>
<dbReference type="EMBL" id="VRMN01000001">
    <property type="protein sequence ID" value="KAA8499690.1"/>
    <property type="molecule type" value="Genomic_DNA"/>
</dbReference>
<organism evidence="2 3">
    <name type="scientific">Porphyridium purpureum</name>
    <name type="common">Red alga</name>
    <name type="synonym">Porphyridium cruentum</name>
    <dbReference type="NCBI Taxonomy" id="35688"/>
    <lineage>
        <taxon>Eukaryota</taxon>
        <taxon>Rhodophyta</taxon>
        <taxon>Bangiophyceae</taxon>
        <taxon>Porphyridiales</taxon>
        <taxon>Porphyridiaceae</taxon>
        <taxon>Porphyridium</taxon>
    </lineage>
</organism>
<feature type="compositionally biased region" description="Basic and acidic residues" evidence="1">
    <location>
        <begin position="147"/>
        <end position="160"/>
    </location>
</feature>
<keyword evidence="3" id="KW-1185">Reference proteome</keyword>
<evidence type="ECO:0000313" key="3">
    <source>
        <dbReference type="Proteomes" id="UP000324585"/>
    </source>
</evidence>
<evidence type="ECO:0000313" key="2">
    <source>
        <dbReference type="EMBL" id="KAA8499690.1"/>
    </source>
</evidence>
<evidence type="ECO:0000256" key="1">
    <source>
        <dbReference type="SAM" id="MobiDB-lite"/>
    </source>
</evidence>
<gene>
    <name evidence="2" type="ORF">FVE85_7275</name>
</gene>
<reference evidence="3" key="1">
    <citation type="journal article" date="2019" name="Nat. Commun.">
        <title>Expansion of phycobilisome linker gene families in mesophilic red algae.</title>
        <authorList>
            <person name="Lee J."/>
            <person name="Kim D."/>
            <person name="Bhattacharya D."/>
            <person name="Yoon H.S."/>
        </authorList>
    </citation>
    <scope>NUCLEOTIDE SEQUENCE [LARGE SCALE GENOMIC DNA]</scope>
    <source>
        <strain evidence="3">CCMP 1328</strain>
    </source>
</reference>